<accession>A0ABV2VWX0</accession>
<name>A0ABV2VWX0_9ACTN</name>
<gene>
    <name evidence="2" type="ORF">ABZ071_34415</name>
</gene>
<dbReference type="RefSeq" id="WP_355668352.1">
    <property type="nucleotide sequence ID" value="NZ_JBEXRX010000249.1"/>
</dbReference>
<dbReference type="Proteomes" id="UP001550348">
    <property type="component" value="Unassembled WGS sequence"/>
</dbReference>
<feature type="domain" description="Resolvase HTH" evidence="1">
    <location>
        <begin position="2"/>
        <end position="30"/>
    </location>
</feature>
<evidence type="ECO:0000313" key="2">
    <source>
        <dbReference type="EMBL" id="MEU0156872.1"/>
    </source>
</evidence>
<sequence length="71" mass="7603">MQLLAEPDRSMSSIAKLLGVSRSTLYKALPGLVTPQLAQARLNAQLARLPAGRRSLPSVEPHDQVLSTPGK</sequence>
<keyword evidence="3" id="KW-1185">Reference proteome</keyword>
<reference evidence="2 3" key="1">
    <citation type="submission" date="2024-06" db="EMBL/GenBank/DDBJ databases">
        <title>The Natural Products Discovery Center: Release of the First 8490 Sequenced Strains for Exploring Actinobacteria Biosynthetic Diversity.</title>
        <authorList>
            <person name="Kalkreuter E."/>
            <person name="Kautsar S.A."/>
            <person name="Yang D."/>
            <person name="Bader C.D."/>
            <person name="Teijaro C.N."/>
            <person name="Fluegel L."/>
            <person name="Davis C.M."/>
            <person name="Simpson J.R."/>
            <person name="Lauterbach L."/>
            <person name="Steele A.D."/>
            <person name="Gui C."/>
            <person name="Meng S."/>
            <person name="Li G."/>
            <person name="Viehrig K."/>
            <person name="Ye F."/>
            <person name="Su P."/>
            <person name="Kiefer A.F."/>
            <person name="Nichols A."/>
            <person name="Cepeda A.J."/>
            <person name="Yan W."/>
            <person name="Fan B."/>
            <person name="Jiang Y."/>
            <person name="Adhikari A."/>
            <person name="Zheng C.-J."/>
            <person name="Schuster L."/>
            <person name="Cowan T.M."/>
            <person name="Smanski M.J."/>
            <person name="Chevrette M.G."/>
            <person name="De Carvalho L.P.S."/>
            <person name="Shen B."/>
        </authorList>
    </citation>
    <scope>NUCLEOTIDE SEQUENCE [LARGE SCALE GENOMIC DNA]</scope>
    <source>
        <strain evidence="2 3">NPDC006286</strain>
    </source>
</reference>
<organism evidence="2 3">
    <name type="scientific">Micromonospora fulviviridis</name>
    <dbReference type="NCBI Taxonomy" id="47860"/>
    <lineage>
        <taxon>Bacteria</taxon>
        <taxon>Bacillati</taxon>
        <taxon>Actinomycetota</taxon>
        <taxon>Actinomycetes</taxon>
        <taxon>Micromonosporales</taxon>
        <taxon>Micromonosporaceae</taxon>
        <taxon>Micromonospora</taxon>
    </lineage>
</organism>
<protein>
    <submittedName>
        <fullName evidence="2">Helix-turn-helix domain-containing protein</fullName>
    </submittedName>
</protein>
<dbReference type="EMBL" id="JBEXRX010000249">
    <property type="protein sequence ID" value="MEU0156872.1"/>
    <property type="molecule type" value="Genomic_DNA"/>
</dbReference>
<dbReference type="InterPro" id="IPR006120">
    <property type="entry name" value="Resolvase_HTH_dom"/>
</dbReference>
<proteinExistence type="predicted"/>
<dbReference type="Pfam" id="PF02796">
    <property type="entry name" value="HTH_7"/>
    <property type="match status" value="1"/>
</dbReference>
<evidence type="ECO:0000313" key="3">
    <source>
        <dbReference type="Proteomes" id="UP001550348"/>
    </source>
</evidence>
<evidence type="ECO:0000259" key="1">
    <source>
        <dbReference type="Pfam" id="PF02796"/>
    </source>
</evidence>
<comment type="caution">
    <text evidence="2">The sequence shown here is derived from an EMBL/GenBank/DDBJ whole genome shotgun (WGS) entry which is preliminary data.</text>
</comment>